<protein>
    <recommendedName>
        <fullName evidence="2">Alpha-amylase</fullName>
    </recommendedName>
</protein>
<dbReference type="EMBL" id="UINC01008473">
    <property type="protein sequence ID" value="SVA38126.1"/>
    <property type="molecule type" value="Genomic_DNA"/>
</dbReference>
<gene>
    <name evidence="1" type="ORF">METZ01_LOCUS90980</name>
</gene>
<reference evidence="1" key="1">
    <citation type="submission" date="2018-05" db="EMBL/GenBank/DDBJ databases">
        <authorList>
            <person name="Lanie J.A."/>
            <person name="Ng W.-L."/>
            <person name="Kazmierczak K.M."/>
            <person name="Andrzejewski T.M."/>
            <person name="Davidsen T.M."/>
            <person name="Wayne K.J."/>
            <person name="Tettelin H."/>
            <person name="Glass J.I."/>
            <person name="Rusch D."/>
            <person name="Podicherti R."/>
            <person name="Tsui H.-C.T."/>
            <person name="Winkler M.E."/>
        </authorList>
    </citation>
    <scope>NUCLEOTIDE SEQUENCE</scope>
</reference>
<dbReference type="PROSITE" id="PS51257">
    <property type="entry name" value="PROKAR_LIPOPROTEIN"/>
    <property type="match status" value="1"/>
</dbReference>
<name>A0A381VCN2_9ZZZZ</name>
<evidence type="ECO:0000313" key="1">
    <source>
        <dbReference type="EMBL" id="SVA38126.1"/>
    </source>
</evidence>
<evidence type="ECO:0008006" key="2">
    <source>
        <dbReference type="Google" id="ProtNLM"/>
    </source>
</evidence>
<accession>A0A381VCN2</accession>
<organism evidence="1">
    <name type="scientific">marine metagenome</name>
    <dbReference type="NCBI Taxonomy" id="408172"/>
    <lineage>
        <taxon>unclassified sequences</taxon>
        <taxon>metagenomes</taxon>
        <taxon>ecological metagenomes</taxon>
    </lineage>
</organism>
<proteinExistence type="predicted"/>
<dbReference type="AlphaFoldDB" id="A0A381VCN2"/>
<sequence>MNMRHKVTLTCLLLMTMACAWMMCGAMNDLHGQCLFCCTSVVLAQERALDRAPIGVMGDSVMKMKGMFMVSIQQMRNWMAGNRNGTDDLSDAQIIKLPNPYQVGNSPTSLSVVPQHMVMNMTMLDLMYAPSNLVTLMGTGMLMSKSMDLTTYPGMGPMTDRPQLGSFTTSSLGLTSISLSGLFRLYEGDTARVHAQVGVQRSVGANNVTGEMLTPMNTRQAMVLPYGMQIGDGSTSVISALTYVANNDGWVYGGQLRSRNVIAKGEWNFGDTLSLTGWGQKELVRKTALSLRMTHHRQGAIDGRNSSIIAPVQTANPSNYGGAVTELGVGLNQLLYIFPGDYADRVGMEVTYPIHQNLNGPQMKSSVSIQFGYQKSFD</sequence>